<protein>
    <submittedName>
        <fullName evidence="1">(Mediterranean fruit fly) hypothetical protein</fullName>
    </submittedName>
</protein>
<proteinExistence type="predicted"/>
<dbReference type="Proteomes" id="UP000606786">
    <property type="component" value="Unassembled WGS sequence"/>
</dbReference>
<evidence type="ECO:0000313" key="1">
    <source>
        <dbReference type="EMBL" id="CAD7011274.1"/>
    </source>
</evidence>
<comment type="caution">
    <text evidence="1">The sequence shown here is derived from an EMBL/GenBank/DDBJ whole genome shotgun (WGS) entry which is preliminary data.</text>
</comment>
<dbReference type="AlphaFoldDB" id="A0A811V8C2"/>
<name>A0A811V8C2_CERCA</name>
<reference evidence="1" key="1">
    <citation type="submission" date="2020-11" db="EMBL/GenBank/DDBJ databases">
        <authorList>
            <person name="Whitehead M."/>
        </authorList>
    </citation>
    <scope>NUCLEOTIDE SEQUENCE</scope>
    <source>
        <strain evidence="1">EGII</strain>
    </source>
</reference>
<keyword evidence="2" id="KW-1185">Reference proteome</keyword>
<gene>
    <name evidence="1" type="ORF">CCAP1982_LOCUS19382</name>
</gene>
<dbReference type="EMBL" id="CAJHJT010000056">
    <property type="protein sequence ID" value="CAD7011274.1"/>
    <property type="molecule type" value="Genomic_DNA"/>
</dbReference>
<organism evidence="1 2">
    <name type="scientific">Ceratitis capitata</name>
    <name type="common">Mediterranean fruit fly</name>
    <name type="synonym">Tephritis capitata</name>
    <dbReference type="NCBI Taxonomy" id="7213"/>
    <lineage>
        <taxon>Eukaryota</taxon>
        <taxon>Metazoa</taxon>
        <taxon>Ecdysozoa</taxon>
        <taxon>Arthropoda</taxon>
        <taxon>Hexapoda</taxon>
        <taxon>Insecta</taxon>
        <taxon>Pterygota</taxon>
        <taxon>Neoptera</taxon>
        <taxon>Endopterygota</taxon>
        <taxon>Diptera</taxon>
        <taxon>Brachycera</taxon>
        <taxon>Muscomorpha</taxon>
        <taxon>Tephritoidea</taxon>
        <taxon>Tephritidae</taxon>
        <taxon>Ceratitis</taxon>
        <taxon>Ceratitis</taxon>
    </lineage>
</organism>
<accession>A0A811V8C2</accession>
<evidence type="ECO:0000313" key="2">
    <source>
        <dbReference type="Proteomes" id="UP000606786"/>
    </source>
</evidence>
<sequence>MAAIISDADFYSLNCSVGLSPCFIKHIDSCLDSVANFIQIILAQLQKIFTTLQSSLLVERREHSRYPTLTKFFHIQMFIQNLSSSLFANL</sequence>